<accession>A0A158AGR4</accession>
<dbReference type="OrthoDB" id="9133930at2"/>
<name>A0A158AGR4_9BURK</name>
<reference evidence="1" key="1">
    <citation type="submission" date="2016-01" db="EMBL/GenBank/DDBJ databases">
        <authorList>
            <person name="Peeters C."/>
        </authorList>
    </citation>
    <scope>NUCLEOTIDE SEQUENCE [LARGE SCALE GENOMIC DNA]</scope>
    <source>
        <strain evidence="1">LMG 29318</strain>
    </source>
</reference>
<proteinExistence type="predicted"/>
<dbReference type="AlphaFoldDB" id="A0A158AGR4"/>
<gene>
    <name evidence="1" type="ORF">AWB75_02143</name>
</gene>
<comment type="caution">
    <text evidence="1">The sequence shown here is derived from an EMBL/GenBank/DDBJ whole genome shotgun (WGS) entry which is preliminary data.</text>
</comment>
<evidence type="ECO:0000313" key="1">
    <source>
        <dbReference type="EMBL" id="SAK56846.1"/>
    </source>
</evidence>
<keyword evidence="2" id="KW-1185">Reference proteome</keyword>
<dbReference type="Proteomes" id="UP000054870">
    <property type="component" value="Unassembled WGS sequence"/>
</dbReference>
<dbReference type="EMBL" id="FCOF02000008">
    <property type="protein sequence ID" value="SAK56846.1"/>
    <property type="molecule type" value="Genomic_DNA"/>
</dbReference>
<protein>
    <submittedName>
        <fullName evidence="1">Uncharacterized protein</fullName>
    </submittedName>
</protein>
<evidence type="ECO:0000313" key="2">
    <source>
        <dbReference type="Proteomes" id="UP000054870"/>
    </source>
</evidence>
<organism evidence="1 2">
    <name type="scientific">Caballeronia catudaia</name>
    <dbReference type="NCBI Taxonomy" id="1777136"/>
    <lineage>
        <taxon>Bacteria</taxon>
        <taxon>Pseudomonadati</taxon>
        <taxon>Pseudomonadota</taxon>
        <taxon>Betaproteobacteria</taxon>
        <taxon>Burkholderiales</taxon>
        <taxon>Burkholderiaceae</taxon>
        <taxon>Caballeronia</taxon>
    </lineage>
</organism>
<sequence>MEHAIEASFKGYLLTGLAIPDGSMFASLLILRLPNGDQLTSGVLERFVNASEAKQHAVEYGIRQVEHYERVRSDLDDQSGSNAHE</sequence>
<dbReference type="RefSeq" id="WP_061124080.1">
    <property type="nucleotide sequence ID" value="NZ_FCOF02000008.1"/>
</dbReference>